<dbReference type="SMART" id="SM00267">
    <property type="entry name" value="GGDEF"/>
    <property type="match status" value="1"/>
</dbReference>
<dbReference type="eggNOG" id="COG2199">
    <property type="taxonomic scope" value="Bacteria"/>
</dbReference>
<dbReference type="InterPro" id="IPR028082">
    <property type="entry name" value="Peripla_BP_I"/>
</dbReference>
<dbReference type="InterPro" id="IPR000160">
    <property type="entry name" value="GGDEF_dom"/>
</dbReference>
<comment type="caution">
    <text evidence="5">The sequence shown here is derived from an EMBL/GenBank/DDBJ whole genome shotgun (WGS) entry which is preliminary data.</text>
</comment>
<dbReference type="SUPFAM" id="SSF55073">
    <property type="entry name" value="Nucleotide cyclase"/>
    <property type="match status" value="1"/>
</dbReference>
<keyword evidence="2" id="KW-0238">DNA-binding</keyword>
<protein>
    <recommendedName>
        <fullName evidence="4">GGDEF domain-containing protein</fullName>
    </recommendedName>
</protein>
<evidence type="ECO:0000259" key="4">
    <source>
        <dbReference type="PROSITE" id="PS50887"/>
    </source>
</evidence>
<dbReference type="PANTHER" id="PTHR30146">
    <property type="entry name" value="LACI-RELATED TRANSCRIPTIONAL REPRESSOR"/>
    <property type="match status" value="1"/>
</dbReference>
<keyword evidence="1" id="KW-0805">Transcription regulation</keyword>
<dbReference type="EMBL" id="ATAX01000008">
    <property type="protein sequence ID" value="EWM54892.1"/>
    <property type="molecule type" value="Genomic_DNA"/>
</dbReference>
<evidence type="ECO:0000256" key="1">
    <source>
        <dbReference type="ARBA" id="ARBA00023015"/>
    </source>
</evidence>
<dbReference type="Gene3D" id="3.40.50.2300">
    <property type="match status" value="2"/>
</dbReference>
<dbReference type="PANTHER" id="PTHR30146:SF24">
    <property type="entry name" value="XYLOSE OPERON REGULATORY PROTEIN"/>
    <property type="match status" value="1"/>
</dbReference>
<feature type="domain" description="GGDEF" evidence="4">
    <location>
        <begin position="503"/>
        <end position="636"/>
    </location>
</feature>
<sequence>MDSKKIKNIVVVVSGLDEEYQYNIILGMNKFAEEHNINVSYFAAFVGMVGSKTFDIGERSIYNLVDYSRFDGALLMTNTFGSAEIRENIFSKVRSSGIPVIVFESHEYPEFYDIRIDNFSVMKDLVNHIIRHHGAKVINYISGPLANPEGKARYDAFLSAMEENGLTTEEKRIYYGDFKSYDGKLAIDDFVNSKLPLPDAFICANDSMALTAISSLEKLGYKIPDDVMVTGFDYTFNARNCSPAITSVKRPLYSAGYTAMNVLFNVIEGREQPRSTVLEATAVFTESCGCKNAETDDLISYKKTTYRKIEATNNNILMVNRLTAGLAETETASEFFDVINALISELECEKFQFCLTEDWQDAFNTGSLTTSHNGYSGYMTAPLIWDNGQRRSVGYYPSSNMFPEGFEERSCVNYFLPLHFGDRCLGYYIITNGDFPIYSLLCHTLTMVLSNSIENIRKLFHLNKAMDELNRLYVIDPLCNIYNRNGFINLADDMFRECVAKKQQIMLSFIDMDGLKFINDNYGHNEGDFAIQRLANIISSCCGKGSICARFGGDEFVIFSVNATDNDVTSLEHRFNLELENINNLITKPYVISASIGSILTLANENDTLYSIIKMADDKMYEIKKAKKAARKSEKI</sequence>
<dbReference type="eggNOG" id="COG1609">
    <property type="taxonomic scope" value="Bacteria"/>
</dbReference>
<evidence type="ECO:0000313" key="5">
    <source>
        <dbReference type="EMBL" id="EWM54892.1"/>
    </source>
</evidence>
<proteinExistence type="predicted"/>
<accession>W7V261</accession>
<dbReference type="GO" id="GO:0003700">
    <property type="term" value="F:DNA-binding transcription factor activity"/>
    <property type="evidence" value="ECO:0007669"/>
    <property type="project" value="TreeGrafter"/>
</dbReference>
<keyword evidence="6" id="KW-1185">Reference proteome</keyword>
<dbReference type="Proteomes" id="UP000019365">
    <property type="component" value="Unassembled WGS sequence"/>
</dbReference>
<dbReference type="NCBIfam" id="TIGR00254">
    <property type="entry name" value="GGDEF"/>
    <property type="match status" value="1"/>
</dbReference>
<dbReference type="Pfam" id="PF00990">
    <property type="entry name" value="GGDEF"/>
    <property type="match status" value="1"/>
</dbReference>
<organism evidence="5 6">
    <name type="scientific">Ruminococcus flavefaciens 007c</name>
    <dbReference type="NCBI Taxonomy" id="1341157"/>
    <lineage>
        <taxon>Bacteria</taxon>
        <taxon>Bacillati</taxon>
        <taxon>Bacillota</taxon>
        <taxon>Clostridia</taxon>
        <taxon>Eubacteriales</taxon>
        <taxon>Oscillospiraceae</taxon>
        <taxon>Ruminococcus</taxon>
    </lineage>
</organism>
<reference evidence="5 6" key="1">
    <citation type="journal article" date="2014" name="PLoS ONE">
        <title>Rumen cellulosomics: divergent fiber-degrading strategies revealed by comparative genome-wide analysis of six ruminococcal strains.</title>
        <authorList>
            <person name="Dassa B."/>
            <person name="Borovok I."/>
            <person name="Ruimy-Israeli V."/>
            <person name="Lamed R."/>
            <person name="Flint H.J."/>
            <person name="Duncan S.H."/>
            <person name="Henrissat B."/>
            <person name="Coutinho P."/>
            <person name="Morrison M."/>
            <person name="Mosoni P."/>
            <person name="Yeoman C.J."/>
            <person name="White B.A."/>
            <person name="Bayer E.A."/>
        </authorList>
    </citation>
    <scope>NUCLEOTIDE SEQUENCE [LARGE SCALE GENOMIC DNA]</scope>
    <source>
        <strain evidence="5 6">007c</strain>
    </source>
</reference>
<dbReference type="CDD" id="cd06267">
    <property type="entry name" value="PBP1_LacI_sugar_binding-like"/>
    <property type="match status" value="1"/>
</dbReference>
<keyword evidence="3" id="KW-0804">Transcription</keyword>
<dbReference type="RefSeq" id="WP_037296925.1">
    <property type="nucleotide sequence ID" value="NZ_ATAX01000008.1"/>
</dbReference>
<dbReference type="GO" id="GO:0000976">
    <property type="term" value="F:transcription cis-regulatory region binding"/>
    <property type="evidence" value="ECO:0007669"/>
    <property type="project" value="TreeGrafter"/>
</dbReference>
<dbReference type="SUPFAM" id="SSF53822">
    <property type="entry name" value="Periplasmic binding protein-like I"/>
    <property type="match status" value="1"/>
</dbReference>
<evidence type="ECO:0000256" key="2">
    <source>
        <dbReference type="ARBA" id="ARBA00023125"/>
    </source>
</evidence>
<dbReference type="InterPro" id="IPR029787">
    <property type="entry name" value="Nucleotide_cyclase"/>
</dbReference>
<dbReference type="AlphaFoldDB" id="W7V261"/>
<gene>
    <name evidence="5" type="ORF">RF007C_11175</name>
</gene>
<dbReference type="OrthoDB" id="56125at2"/>
<dbReference type="PROSITE" id="PS50887">
    <property type="entry name" value="GGDEF"/>
    <property type="match status" value="1"/>
</dbReference>
<dbReference type="PATRIC" id="fig|1341157.4.peg.510"/>
<name>W7V261_RUMFL</name>
<evidence type="ECO:0000313" key="6">
    <source>
        <dbReference type="Proteomes" id="UP000019365"/>
    </source>
</evidence>
<dbReference type="Gene3D" id="3.30.70.270">
    <property type="match status" value="1"/>
</dbReference>
<dbReference type="CDD" id="cd01949">
    <property type="entry name" value="GGDEF"/>
    <property type="match status" value="1"/>
</dbReference>
<dbReference type="InterPro" id="IPR043128">
    <property type="entry name" value="Rev_trsase/Diguanyl_cyclase"/>
</dbReference>
<evidence type="ECO:0000256" key="3">
    <source>
        <dbReference type="ARBA" id="ARBA00023163"/>
    </source>
</evidence>
<dbReference type="Pfam" id="PF13377">
    <property type="entry name" value="Peripla_BP_3"/>
    <property type="match status" value="1"/>
</dbReference>
<dbReference type="InterPro" id="IPR046335">
    <property type="entry name" value="LacI/GalR-like_sensor"/>
</dbReference>